<dbReference type="InterPro" id="IPR010466">
    <property type="entry name" value="DUF1058"/>
</dbReference>
<dbReference type="Proteomes" id="UP001156691">
    <property type="component" value="Unassembled WGS sequence"/>
</dbReference>
<dbReference type="PANTHER" id="PTHR34408:SF1">
    <property type="entry name" value="GLYCOSYL HYDROLASE FAMILY 19 DOMAIN-CONTAINING PROTEIN HI_1415"/>
    <property type="match status" value="1"/>
</dbReference>
<reference evidence="4" key="1">
    <citation type="journal article" date="2019" name="Int. J. Syst. Evol. Microbiol.">
        <title>The Global Catalogue of Microorganisms (GCM) 10K type strain sequencing project: providing services to taxonomists for standard genome sequencing and annotation.</title>
        <authorList>
            <consortium name="The Broad Institute Genomics Platform"/>
            <consortium name="The Broad Institute Genome Sequencing Center for Infectious Disease"/>
            <person name="Wu L."/>
            <person name="Ma J."/>
        </authorList>
    </citation>
    <scope>NUCLEOTIDE SEQUENCE [LARGE SCALE GENOMIC DNA]</scope>
    <source>
        <strain evidence="4">NBRC 112416</strain>
    </source>
</reference>
<protein>
    <recommendedName>
        <fullName evidence="2">SH3b domain-containing protein</fullName>
    </recommendedName>
</protein>
<dbReference type="InterPro" id="IPR003646">
    <property type="entry name" value="SH3-like_bac-type"/>
</dbReference>
<gene>
    <name evidence="3" type="ORF">GCM10010862_51110</name>
</gene>
<evidence type="ECO:0000313" key="4">
    <source>
        <dbReference type="Proteomes" id="UP001156691"/>
    </source>
</evidence>
<dbReference type="EMBL" id="BSNS01000024">
    <property type="protein sequence ID" value="GLQ57852.1"/>
    <property type="molecule type" value="Genomic_DNA"/>
</dbReference>
<name>A0ABQ5WD13_9HYPH</name>
<evidence type="ECO:0000259" key="2">
    <source>
        <dbReference type="Pfam" id="PF08239"/>
    </source>
</evidence>
<keyword evidence="1" id="KW-0732">Signal</keyword>
<comment type="caution">
    <text evidence="3">The sequence shown here is derived from an EMBL/GenBank/DDBJ whole genome shotgun (WGS) entry which is preliminary data.</text>
</comment>
<evidence type="ECO:0000256" key="1">
    <source>
        <dbReference type="SAM" id="SignalP"/>
    </source>
</evidence>
<organism evidence="3 4">
    <name type="scientific">Devosia nitrariae</name>
    <dbReference type="NCBI Taxonomy" id="2071872"/>
    <lineage>
        <taxon>Bacteria</taxon>
        <taxon>Pseudomonadati</taxon>
        <taxon>Pseudomonadota</taxon>
        <taxon>Alphaproteobacteria</taxon>
        <taxon>Hyphomicrobiales</taxon>
        <taxon>Devosiaceae</taxon>
        <taxon>Devosia</taxon>
    </lineage>
</organism>
<keyword evidence="4" id="KW-1185">Reference proteome</keyword>
<dbReference type="Gene3D" id="2.30.30.40">
    <property type="entry name" value="SH3 Domains"/>
    <property type="match status" value="2"/>
</dbReference>
<dbReference type="Pfam" id="PF08239">
    <property type="entry name" value="SH3_3"/>
    <property type="match status" value="1"/>
</dbReference>
<dbReference type="RefSeq" id="WP_284343222.1">
    <property type="nucleotide sequence ID" value="NZ_BSNS01000024.1"/>
</dbReference>
<feature type="signal peptide" evidence="1">
    <location>
        <begin position="1"/>
        <end position="26"/>
    </location>
</feature>
<evidence type="ECO:0000313" key="3">
    <source>
        <dbReference type="EMBL" id="GLQ57852.1"/>
    </source>
</evidence>
<dbReference type="Pfam" id="PF06347">
    <property type="entry name" value="SH3_4"/>
    <property type="match status" value="1"/>
</dbReference>
<proteinExistence type="predicted"/>
<dbReference type="InterPro" id="IPR052354">
    <property type="entry name" value="Cell_Wall_Dynamics_Protein"/>
</dbReference>
<feature type="domain" description="SH3b" evidence="2">
    <location>
        <begin position="43"/>
        <end position="96"/>
    </location>
</feature>
<sequence>MLDHKVLLFAAVAGLSSLASIGSASAQVVQGEEHCVVNVMPSDVLNVRSRNSASSKIVTTLRYGQCGVIVVAECRGSWCPIEDGHNAGWVHSRFISMVSPAMYCVAGVSAGYVLNLRAYPSARSRVGTELPRNECDIAFLPYSTGDWRKVRVSGYEGWVNRSCLSGQ</sequence>
<dbReference type="PANTHER" id="PTHR34408">
    <property type="entry name" value="FAMILY PROTEIN, PUTATIVE-RELATED"/>
    <property type="match status" value="1"/>
</dbReference>
<feature type="chain" id="PRO_5045630775" description="SH3b domain-containing protein" evidence="1">
    <location>
        <begin position="27"/>
        <end position="167"/>
    </location>
</feature>
<accession>A0ABQ5WD13</accession>